<evidence type="ECO:0000313" key="3">
    <source>
        <dbReference type="EMBL" id="TCJ87084.1"/>
    </source>
</evidence>
<dbReference type="InterPro" id="IPR020904">
    <property type="entry name" value="Sc_DH/Rdtase_CS"/>
</dbReference>
<dbReference type="Pfam" id="PF00106">
    <property type="entry name" value="adh_short"/>
    <property type="match status" value="1"/>
</dbReference>
<dbReference type="SUPFAM" id="SSF51735">
    <property type="entry name" value="NAD(P)-binding Rossmann-fold domains"/>
    <property type="match status" value="1"/>
</dbReference>
<accession>A0A4R1F3F9</accession>
<dbReference type="PANTHER" id="PTHR43976">
    <property type="entry name" value="SHORT CHAIN DEHYDROGENASE"/>
    <property type="match status" value="1"/>
</dbReference>
<dbReference type="PROSITE" id="PS00061">
    <property type="entry name" value="ADH_SHORT"/>
    <property type="match status" value="1"/>
</dbReference>
<dbReference type="RefSeq" id="WP_131905392.1">
    <property type="nucleotide sequence ID" value="NZ_BAAAFU010000004.1"/>
</dbReference>
<dbReference type="AlphaFoldDB" id="A0A4R1F3F9"/>
<comment type="similarity">
    <text evidence="1">Belongs to the short-chain dehydrogenases/reductases (SDR) family.</text>
</comment>
<proteinExistence type="inferred from homology"/>
<dbReference type="OrthoDB" id="9810734at2"/>
<sequence>METVLVTGCSSGIGYHVAKGLMARDYNVYVTARTDEDVKRLIGEGFKCLKLDYADSESVQDLANELMLLVGTNLYAVFHNGAYGQPGAVEDLTRETIEKQFAANVFGWMELNNRLLVMMRQNNRGRVIFNSSVLGLVSLPFRGAYNASKYAIEGFADTLRLELSDTNIKVSLIEPGPIESRFRPNALLALKANVDMEASVHRDRYRKTLQRLEKEGNTDSFTLPPEAVLEKVIHALEKDNPQAHYYVTKPTYIMGTLKRILPTKWMDKFILKVAGGELND</sequence>
<dbReference type="InterPro" id="IPR002347">
    <property type="entry name" value="SDR_fam"/>
</dbReference>
<dbReference type="Proteomes" id="UP000294887">
    <property type="component" value="Unassembled WGS sequence"/>
</dbReference>
<keyword evidence="4" id="KW-1185">Reference proteome</keyword>
<dbReference type="EMBL" id="SMFQ01000003">
    <property type="protein sequence ID" value="TCJ87084.1"/>
    <property type="molecule type" value="Genomic_DNA"/>
</dbReference>
<keyword evidence="2" id="KW-0560">Oxidoreductase</keyword>
<name>A0A4R1F3F9_9GAMM</name>
<dbReference type="GO" id="GO:0016491">
    <property type="term" value="F:oxidoreductase activity"/>
    <property type="evidence" value="ECO:0007669"/>
    <property type="project" value="UniProtKB-KW"/>
</dbReference>
<evidence type="ECO:0000256" key="2">
    <source>
        <dbReference type="ARBA" id="ARBA00023002"/>
    </source>
</evidence>
<evidence type="ECO:0000313" key="4">
    <source>
        <dbReference type="Proteomes" id="UP000294887"/>
    </source>
</evidence>
<gene>
    <name evidence="3" type="ORF">EV695_1586</name>
</gene>
<dbReference type="InterPro" id="IPR036291">
    <property type="entry name" value="NAD(P)-bd_dom_sf"/>
</dbReference>
<dbReference type="PANTHER" id="PTHR43976:SF16">
    <property type="entry name" value="SHORT-CHAIN DEHYDROGENASE_REDUCTASE FAMILY PROTEIN"/>
    <property type="match status" value="1"/>
</dbReference>
<organism evidence="3 4">
    <name type="scientific">Cocleimonas flava</name>
    <dbReference type="NCBI Taxonomy" id="634765"/>
    <lineage>
        <taxon>Bacteria</taxon>
        <taxon>Pseudomonadati</taxon>
        <taxon>Pseudomonadota</taxon>
        <taxon>Gammaproteobacteria</taxon>
        <taxon>Thiotrichales</taxon>
        <taxon>Thiotrichaceae</taxon>
        <taxon>Cocleimonas</taxon>
    </lineage>
</organism>
<protein>
    <submittedName>
        <fullName evidence="3">Short-subunit dehydrogenase</fullName>
    </submittedName>
</protein>
<dbReference type="Gene3D" id="3.40.50.720">
    <property type="entry name" value="NAD(P)-binding Rossmann-like Domain"/>
    <property type="match status" value="1"/>
</dbReference>
<dbReference type="InterPro" id="IPR051911">
    <property type="entry name" value="SDR_oxidoreductase"/>
</dbReference>
<comment type="caution">
    <text evidence="3">The sequence shown here is derived from an EMBL/GenBank/DDBJ whole genome shotgun (WGS) entry which is preliminary data.</text>
</comment>
<reference evidence="3 4" key="1">
    <citation type="submission" date="2019-03" db="EMBL/GenBank/DDBJ databases">
        <title>Genomic Encyclopedia of Type Strains, Phase IV (KMG-IV): sequencing the most valuable type-strain genomes for metagenomic binning, comparative biology and taxonomic classification.</title>
        <authorList>
            <person name="Goeker M."/>
        </authorList>
    </citation>
    <scope>NUCLEOTIDE SEQUENCE [LARGE SCALE GENOMIC DNA]</scope>
    <source>
        <strain evidence="3 4">DSM 24830</strain>
    </source>
</reference>
<evidence type="ECO:0000256" key="1">
    <source>
        <dbReference type="ARBA" id="ARBA00006484"/>
    </source>
</evidence>
<dbReference type="PRINTS" id="PR00081">
    <property type="entry name" value="GDHRDH"/>
</dbReference>
<dbReference type="CDD" id="cd05374">
    <property type="entry name" value="17beta-HSD-like_SDR_c"/>
    <property type="match status" value="1"/>
</dbReference>